<dbReference type="Proteomes" id="UP001378592">
    <property type="component" value="Unassembled WGS sequence"/>
</dbReference>
<accession>A0AAN9Z8S3</accession>
<dbReference type="EMBL" id="JAZDUA010000023">
    <property type="protein sequence ID" value="KAK7872563.1"/>
    <property type="molecule type" value="Genomic_DNA"/>
</dbReference>
<reference evidence="2 3" key="1">
    <citation type="submission" date="2024-03" db="EMBL/GenBank/DDBJ databases">
        <title>The genome assembly and annotation of the cricket Gryllus longicercus Weissman &amp; Gray.</title>
        <authorList>
            <person name="Szrajer S."/>
            <person name="Gray D."/>
            <person name="Ylla G."/>
        </authorList>
    </citation>
    <scope>NUCLEOTIDE SEQUENCE [LARGE SCALE GENOMIC DNA]</scope>
    <source>
        <strain evidence="2">DAG 2021-001</strain>
        <tissue evidence="2">Whole body minus gut</tissue>
    </source>
</reference>
<feature type="compositionally biased region" description="Basic and acidic residues" evidence="1">
    <location>
        <begin position="28"/>
        <end position="44"/>
    </location>
</feature>
<comment type="caution">
    <text evidence="2">The sequence shown here is derived from an EMBL/GenBank/DDBJ whole genome shotgun (WGS) entry which is preliminary data.</text>
</comment>
<gene>
    <name evidence="2" type="ORF">R5R35_013792</name>
</gene>
<name>A0AAN9Z8S3_9ORTH</name>
<protein>
    <submittedName>
        <fullName evidence="2">Uncharacterized protein</fullName>
    </submittedName>
</protein>
<evidence type="ECO:0000256" key="1">
    <source>
        <dbReference type="SAM" id="MobiDB-lite"/>
    </source>
</evidence>
<keyword evidence="3" id="KW-1185">Reference proteome</keyword>
<evidence type="ECO:0000313" key="2">
    <source>
        <dbReference type="EMBL" id="KAK7872563.1"/>
    </source>
</evidence>
<organism evidence="2 3">
    <name type="scientific">Gryllus longicercus</name>
    <dbReference type="NCBI Taxonomy" id="2509291"/>
    <lineage>
        <taxon>Eukaryota</taxon>
        <taxon>Metazoa</taxon>
        <taxon>Ecdysozoa</taxon>
        <taxon>Arthropoda</taxon>
        <taxon>Hexapoda</taxon>
        <taxon>Insecta</taxon>
        <taxon>Pterygota</taxon>
        <taxon>Neoptera</taxon>
        <taxon>Polyneoptera</taxon>
        <taxon>Orthoptera</taxon>
        <taxon>Ensifera</taxon>
        <taxon>Gryllidea</taxon>
        <taxon>Grylloidea</taxon>
        <taxon>Gryllidae</taxon>
        <taxon>Gryllinae</taxon>
        <taxon>Gryllus</taxon>
    </lineage>
</organism>
<feature type="region of interest" description="Disordered" evidence="1">
    <location>
        <begin position="22"/>
        <end position="44"/>
    </location>
</feature>
<dbReference type="AlphaFoldDB" id="A0AAN9Z8S3"/>
<evidence type="ECO:0000313" key="3">
    <source>
        <dbReference type="Proteomes" id="UP001378592"/>
    </source>
</evidence>
<proteinExistence type="predicted"/>
<sequence length="100" mass="11036">MKRLLKMLAPGVLGCDLPRSSRCATRPRRGESSRHLTAPSEDRLQAAVKPRPCFRARNKGSCIDTERCFRIHSLTNACACGRAVSVYEDCIGKVSRSTLS</sequence>